<evidence type="ECO:0000259" key="1">
    <source>
        <dbReference type="Pfam" id="PF00078"/>
    </source>
</evidence>
<name>A0A8X6M1Y4_TRICU</name>
<dbReference type="Gene3D" id="3.30.70.270">
    <property type="match status" value="1"/>
</dbReference>
<dbReference type="Pfam" id="PF03564">
    <property type="entry name" value="DUF1759"/>
    <property type="match status" value="1"/>
</dbReference>
<dbReference type="Gene3D" id="1.10.340.70">
    <property type="match status" value="1"/>
</dbReference>
<evidence type="ECO:0000313" key="4">
    <source>
        <dbReference type="EMBL" id="GFR28314.1"/>
    </source>
</evidence>
<evidence type="ECO:0000259" key="3">
    <source>
        <dbReference type="Pfam" id="PF18701"/>
    </source>
</evidence>
<protein>
    <submittedName>
        <fullName evidence="4">Integrase catalytic domain-containing protein</fullName>
    </submittedName>
</protein>
<dbReference type="Proteomes" id="UP000887116">
    <property type="component" value="Unassembled WGS sequence"/>
</dbReference>
<dbReference type="Pfam" id="PF05380">
    <property type="entry name" value="Peptidase_A17"/>
    <property type="match status" value="1"/>
</dbReference>
<dbReference type="InterPro" id="IPR008042">
    <property type="entry name" value="Retrotrans_Pao"/>
</dbReference>
<dbReference type="GO" id="GO:0071897">
    <property type="term" value="P:DNA biosynthetic process"/>
    <property type="evidence" value="ECO:0007669"/>
    <property type="project" value="UniProtKB-ARBA"/>
</dbReference>
<evidence type="ECO:0000313" key="5">
    <source>
        <dbReference type="Proteomes" id="UP000887116"/>
    </source>
</evidence>
<dbReference type="Gene3D" id="3.10.10.10">
    <property type="entry name" value="HIV Type 1 Reverse Transcriptase, subunit A, domain 1"/>
    <property type="match status" value="1"/>
</dbReference>
<dbReference type="PANTHER" id="PTHR47331">
    <property type="entry name" value="PHD-TYPE DOMAIN-CONTAINING PROTEIN"/>
    <property type="match status" value="1"/>
</dbReference>
<feature type="domain" description="Reverse transcriptase" evidence="1">
    <location>
        <begin position="610"/>
        <end position="723"/>
    </location>
</feature>
<keyword evidence="5" id="KW-1185">Reference proteome</keyword>
<accession>A0A8X6M1Y4</accession>
<dbReference type="InterPro" id="IPR043128">
    <property type="entry name" value="Rev_trsase/Diguanyl_cyclase"/>
</dbReference>
<dbReference type="Pfam" id="PF00078">
    <property type="entry name" value="RVT_1"/>
    <property type="match status" value="1"/>
</dbReference>
<dbReference type="InterPro" id="IPR000477">
    <property type="entry name" value="RT_dom"/>
</dbReference>
<dbReference type="OrthoDB" id="5967017at2759"/>
<sequence length="1387" mass="160284">MDAANQALLERAKRARSVSRSLVTKQINKLENEINNSADKTTVHEIYVQLISKYEELSTLDKEVESLINIESLEDEILTREEYRDKFIIWKIRAERYIGTVSSITFQNSVENQPQNVTPLNKTVSSVLTNQPRLPKLTLESFSGKDISSFPSFWARFKSAVDDNSNLNDVDKFSYLKSVVTSDAELAIRGLTLTPENYAKAVKILEDRFGRKELIVDYHMNRLLNLSPVRKSFDVIALRKLYDQLEINIRGLESLEIFPDSYSCLLFPIIMKAIPPDLALEYNRKHNEKQSQVTDLTTYLRGEVESRERTEILLKPHGSHSYPNKYSERAPPIYPQPNQKGQGHSRFYPSHKSGVRASANELLSAAVSNCLFCSEDTHASDMCENLCVQEKRAKLIKEGRCFCVVILVAMLKSAKKRFARIVKGKCDEQSDCTSVHLIHSEEESISAELRRFWEIESLGIRDNDSVSLGNGDEEILSEFDKSVCFVDGRYRVSLPWKPGMREVLQNNKTVARKRFEGLVRRFKCDHELFCEYKDVIDNYVREGIVERTSCDSLSDSQGFYLPHHAVIRSDKTTSRLRIVFDGSAHEDGHSSLNQSLYTGPNLHPNMLDLLLRFRKNSVAFTADVKSAFLQIELDLRDREFTRFFWTDNLNNNPYVLNFTRVLFGLRPSPYLLAATLKHHFKKYKEQYPHTFDLLNSSIYVDDFICGRNDVPDALRTTLECLQIFSDASMLLRKWRTNSKQLDLLWQQEGVETEFSETSATDLKPPIKCGWSHLRPHWNSWPIRYQIEVSSSRSLDSRSRLDSELPPKLRHKWQQWSSEAEGLTEIKIPRFYLGDVDQELSSVDIHCFSDASKSAYGTILYLRFVTCNNKIETSFICSKGRVAPLKSLTLPRLELTAALLSARLAKQVSSCLKFNANIYYWTDSLISYYWICGDSSAFKPYIKNRVQEIQLLSDPSQWGHCPGKDNPADLISRGTSAVKLAQNELWWHGPPWLKLAPDHWPNRQRDILDSELCSEELEYRTSVHVAVTQQRESLVDINRFSSLKKLLKVTAWVFRFVNNARIVNKSMNFYITADEIQNAEYFWLKYVQYEFYSAEILTLKRNEQLRCSSEIKSIVPYLGEDNLLRITGRLLEADLCFGEKHPVILPRHCKFTELLVIREHERIGHCGVSATLTQLRKNYWIPKGRQLVKTIIRICLICKKYNAKPADQLSGQLPRDRITQSPPFQIVGIDFTEVEVIVNHRPLTYVENDPGEPEPLTPAHFLELGYGDSKYPIHFIELIDATTARESYKKRKTYRTLLLKQLWRRWKEQYLLQLKTVNHFKTPSVHKNLKLNDIVLVEGNVKSKLLWELGIIKEIFIGRDNNVRSCLVKTSKGLFKKPIQLLYPLELE</sequence>
<gene>
    <name evidence="4" type="primary">AVEN_55830_1</name>
    <name evidence="4" type="ORF">TNCT_684161</name>
</gene>
<dbReference type="SUPFAM" id="SSF56672">
    <property type="entry name" value="DNA/RNA polymerases"/>
    <property type="match status" value="1"/>
</dbReference>
<dbReference type="Pfam" id="PF17921">
    <property type="entry name" value="Integrase_H2C2"/>
    <property type="match status" value="1"/>
</dbReference>
<feature type="domain" description="DUF5641" evidence="3">
    <location>
        <begin position="1297"/>
        <end position="1383"/>
    </location>
</feature>
<dbReference type="InterPro" id="IPR040676">
    <property type="entry name" value="DUF5641"/>
</dbReference>
<reference evidence="4" key="1">
    <citation type="submission" date="2020-07" db="EMBL/GenBank/DDBJ databases">
        <title>Multicomponent nature underlies the extraordinary mechanical properties of spider dragline silk.</title>
        <authorList>
            <person name="Kono N."/>
            <person name="Nakamura H."/>
            <person name="Mori M."/>
            <person name="Yoshida Y."/>
            <person name="Ohtoshi R."/>
            <person name="Malay A.D."/>
            <person name="Moran D.A.P."/>
            <person name="Tomita M."/>
            <person name="Numata K."/>
            <person name="Arakawa K."/>
        </authorList>
    </citation>
    <scope>NUCLEOTIDE SEQUENCE</scope>
</reference>
<organism evidence="4 5">
    <name type="scientific">Trichonephila clavata</name>
    <name type="common">Joro spider</name>
    <name type="synonym">Nephila clavata</name>
    <dbReference type="NCBI Taxonomy" id="2740835"/>
    <lineage>
        <taxon>Eukaryota</taxon>
        <taxon>Metazoa</taxon>
        <taxon>Ecdysozoa</taxon>
        <taxon>Arthropoda</taxon>
        <taxon>Chelicerata</taxon>
        <taxon>Arachnida</taxon>
        <taxon>Araneae</taxon>
        <taxon>Araneomorphae</taxon>
        <taxon>Entelegynae</taxon>
        <taxon>Araneoidea</taxon>
        <taxon>Nephilidae</taxon>
        <taxon>Trichonephila</taxon>
    </lineage>
</organism>
<evidence type="ECO:0000259" key="2">
    <source>
        <dbReference type="Pfam" id="PF17921"/>
    </source>
</evidence>
<dbReference type="InterPro" id="IPR041588">
    <property type="entry name" value="Integrase_H2C2"/>
</dbReference>
<dbReference type="InterPro" id="IPR043502">
    <property type="entry name" value="DNA/RNA_pol_sf"/>
</dbReference>
<comment type="caution">
    <text evidence="4">The sequence shown here is derived from an EMBL/GenBank/DDBJ whole genome shotgun (WGS) entry which is preliminary data.</text>
</comment>
<dbReference type="InterPro" id="IPR005312">
    <property type="entry name" value="DUF1759"/>
</dbReference>
<dbReference type="EMBL" id="BMAO01039015">
    <property type="protein sequence ID" value="GFR28314.1"/>
    <property type="molecule type" value="Genomic_DNA"/>
</dbReference>
<dbReference type="Pfam" id="PF18701">
    <property type="entry name" value="DUF5641"/>
    <property type="match status" value="1"/>
</dbReference>
<feature type="domain" description="Integrase zinc-binding" evidence="2">
    <location>
        <begin position="1152"/>
        <end position="1202"/>
    </location>
</feature>
<proteinExistence type="predicted"/>